<dbReference type="GO" id="GO:0046872">
    <property type="term" value="F:metal ion binding"/>
    <property type="evidence" value="ECO:0007669"/>
    <property type="project" value="InterPro"/>
</dbReference>
<dbReference type="GO" id="GO:0005524">
    <property type="term" value="F:ATP binding"/>
    <property type="evidence" value="ECO:0007669"/>
    <property type="project" value="UniProtKB-KW"/>
</dbReference>
<dbReference type="SUPFAM" id="SSF56059">
    <property type="entry name" value="Glutathione synthetase ATP-binding domain-like"/>
    <property type="match status" value="1"/>
</dbReference>
<keyword evidence="1 5" id="KW-0436">Ligase</keyword>
<dbReference type="PANTHER" id="PTHR43334">
    <property type="entry name" value="ACETATE--COA LIGASE [ADP-FORMING]"/>
    <property type="match status" value="1"/>
</dbReference>
<gene>
    <name evidence="5" type="ORF">ASZ90_007655</name>
</gene>
<dbReference type="Gene3D" id="3.30.1490.20">
    <property type="entry name" value="ATP-grasp fold, A domain"/>
    <property type="match status" value="1"/>
</dbReference>
<dbReference type="AlphaFoldDB" id="A0A0W8FQH1"/>
<dbReference type="EC" id="6.2.1.13" evidence="5"/>
<proteinExistence type="predicted"/>
<protein>
    <submittedName>
        <fullName evidence="5">Acetyl-coa synthetase (Adp-forming) beta chain</fullName>
        <ecNumber evidence="5">6.2.1.13</ecNumber>
    </submittedName>
</protein>
<dbReference type="PANTHER" id="PTHR43334:SF1">
    <property type="entry name" value="3-HYDROXYPROPIONATE--COA LIGASE [ADP-FORMING]"/>
    <property type="match status" value="1"/>
</dbReference>
<keyword evidence="2" id="KW-0547">Nucleotide-binding</keyword>
<comment type="caution">
    <text evidence="5">The sequence shown here is derived from an EMBL/GenBank/DDBJ whole genome shotgun (WGS) entry which is preliminary data.</text>
</comment>
<keyword evidence="3" id="KW-0067">ATP-binding</keyword>
<organism evidence="5">
    <name type="scientific">hydrocarbon metagenome</name>
    <dbReference type="NCBI Taxonomy" id="938273"/>
    <lineage>
        <taxon>unclassified sequences</taxon>
        <taxon>metagenomes</taxon>
        <taxon>ecological metagenomes</taxon>
    </lineage>
</organism>
<evidence type="ECO:0000259" key="4">
    <source>
        <dbReference type="PROSITE" id="PS50975"/>
    </source>
</evidence>
<dbReference type="Gene3D" id="3.30.470.20">
    <property type="entry name" value="ATP-grasp fold, B domain"/>
    <property type="match status" value="1"/>
</dbReference>
<name>A0A0W8FQH1_9ZZZZ</name>
<dbReference type="InterPro" id="IPR011761">
    <property type="entry name" value="ATP-grasp"/>
</dbReference>
<accession>A0A0W8FQH1</accession>
<dbReference type="PROSITE" id="PS50975">
    <property type="entry name" value="ATP_GRASP"/>
    <property type="match status" value="1"/>
</dbReference>
<evidence type="ECO:0000256" key="1">
    <source>
        <dbReference type="ARBA" id="ARBA00022598"/>
    </source>
</evidence>
<reference evidence="5" key="1">
    <citation type="journal article" date="2015" name="Proc. Natl. Acad. Sci. U.S.A.">
        <title>Networks of energetic and metabolic interactions define dynamics in microbial communities.</title>
        <authorList>
            <person name="Embree M."/>
            <person name="Liu J.K."/>
            <person name="Al-Bassam M.M."/>
            <person name="Zengler K."/>
        </authorList>
    </citation>
    <scope>NUCLEOTIDE SEQUENCE</scope>
</reference>
<evidence type="ECO:0000256" key="2">
    <source>
        <dbReference type="ARBA" id="ARBA00022741"/>
    </source>
</evidence>
<dbReference type="InterPro" id="IPR013815">
    <property type="entry name" value="ATP_grasp_subdomain_1"/>
</dbReference>
<sequence>MLNKEIKNILEKSKQWGWVLEPDAKRIFSLSGFKTPKYAVVKKPAEAVAAARKIGYPVVAKIVSPEIIHKSDVQGVVVGIKDDERLVAVLERCRKLPGFTGMLIDELAKGVELIIGAKNDVQFGPMILLGFGGVGVEIYKDISLRMAPLNKDDVESMMKELKAYPLLKGYRGSKPVNITAVQKTMIRFSTLMMEIKDYFKSVDLNPVMCDEKSCAVVDARIMLKD</sequence>
<evidence type="ECO:0000313" key="5">
    <source>
        <dbReference type="EMBL" id="KUG22563.1"/>
    </source>
</evidence>
<evidence type="ECO:0000256" key="3">
    <source>
        <dbReference type="ARBA" id="ARBA00022840"/>
    </source>
</evidence>
<dbReference type="Pfam" id="PF13549">
    <property type="entry name" value="ATP-grasp_5"/>
    <property type="match status" value="1"/>
</dbReference>
<dbReference type="InterPro" id="IPR051538">
    <property type="entry name" value="Acyl-CoA_Synth/Transferase"/>
</dbReference>
<dbReference type="GO" id="GO:0043758">
    <property type="term" value="F:acetate-CoA ligase (ADP-forming) activity"/>
    <property type="evidence" value="ECO:0007669"/>
    <property type="project" value="UniProtKB-EC"/>
</dbReference>
<feature type="domain" description="ATP-grasp" evidence="4">
    <location>
        <begin position="25"/>
        <end position="61"/>
    </location>
</feature>
<dbReference type="EMBL" id="LNQE01000956">
    <property type="protein sequence ID" value="KUG22563.1"/>
    <property type="molecule type" value="Genomic_DNA"/>
</dbReference>